<feature type="non-terminal residue" evidence="2">
    <location>
        <position position="243"/>
    </location>
</feature>
<proteinExistence type="predicted"/>
<dbReference type="EMBL" id="SNRY01003593">
    <property type="protein sequence ID" value="KAA6320423.1"/>
    <property type="molecule type" value="Genomic_DNA"/>
</dbReference>
<evidence type="ECO:0000259" key="1">
    <source>
        <dbReference type="Pfam" id="PF14082"/>
    </source>
</evidence>
<accession>A0A5J4QIM4</accession>
<comment type="caution">
    <text evidence="2">The sequence shown here is derived from an EMBL/GenBank/DDBJ whole genome shotgun (WGS) entry which is preliminary data.</text>
</comment>
<protein>
    <recommendedName>
        <fullName evidence="1">Shedu protein SduA C-terminal domain-containing protein</fullName>
    </recommendedName>
</protein>
<sequence length="243" mass="29109">MKIWEEDYQIISDDDRQQWEELKKKEIVQYLGSLPVIKSLYKEYPKSVRHHLSLFPNNFLDAVDLSKSKEKLKRILTDFERLLNDTNTTERNILNFIKENKAYFIIGSILKNNYLFGHHSLFIFPEFSLSPNYYVDYLLIGQNSNGFHFVFVELENPYQNITLQDGTLGNTIRKGLNQIDDWKIWLEANFSHLRLVFEEHKNNAEILPKEFNVFDNTRIHFVVVAGRRTDYDDKTYRLRREYL</sequence>
<reference evidence="2" key="1">
    <citation type="submission" date="2019-03" db="EMBL/GenBank/DDBJ databases">
        <title>Single cell metagenomics reveals metabolic interactions within the superorganism composed of flagellate Streblomastix strix and complex community of Bacteroidetes bacteria on its surface.</title>
        <authorList>
            <person name="Treitli S.C."/>
            <person name="Kolisko M."/>
            <person name="Husnik F."/>
            <person name="Keeling P."/>
            <person name="Hampl V."/>
        </authorList>
    </citation>
    <scope>NUCLEOTIDE SEQUENCE</scope>
    <source>
        <strain evidence="2">STM</strain>
    </source>
</reference>
<organism evidence="2">
    <name type="scientific">termite gut metagenome</name>
    <dbReference type="NCBI Taxonomy" id="433724"/>
    <lineage>
        <taxon>unclassified sequences</taxon>
        <taxon>metagenomes</taxon>
        <taxon>organismal metagenomes</taxon>
    </lineage>
</organism>
<dbReference type="InterPro" id="IPR025359">
    <property type="entry name" value="SduA_C"/>
</dbReference>
<feature type="domain" description="Shedu protein SduA C-terminal" evidence="1">
    <location>
        <begin position="88"/>
        <end position="236"/>
    </location>
</feature>
<dbReference type="AlphaFoldDB" id="A0A5J4QIM4"/>
<gene>
    <name evidence="2" type="ORF">EZS27_029803</name>
</gene>
<name>A0A5J4QIM4_9ZZZZ</name>
<dbReference type="Pfam" id="PF14082">
    <property type="entry name" value="SduA_C"/>
    <property type="match status" value="1"/>
</dbReference>
<evidence type="ECO:0000313" key="2">
    <source>
        <dbReference type="EMBL" id="KAA6320423.1"/>
    </source>
</evidence>